<comment type="caution">
    <text evidence="2">The sequence shown here is derived from an EMBL/GenBank/DDBJ whole genome shotgun (WGS) entry which is preliminary data.</text>
</comment>
<gene>
    <name evidence="2" type="ORF">Pcinc_037465</name>
</gene>
<dbReference type="AlphaFoldDB" id="A0AAE1BSB2"/>
<evidence type="ECO:0000259" key="1">
    <source>
        <dbReference type="SMART" id="SM00587"/>
    </source>
</evidence>
<dbReference type="EMBL" id="JAWQEG010005964">
    <property type="protein sequence ID" value="KAK3856192.1"/>
    <property type="molecule type" value="Genomic_DNA"/>
</dbReference>
<name>A0AAE1BSB2_PETCI</name>
<keyword evidence="3" id="KW-1185">Reference proteome</keyword>
<dbReference type="InterPro" id="IPR011009">
    <property type="entry name" value="Kinase-like_dom_sf"/>
</dbReference>
<evidence type="ECO:0000313" key="2">
    <source>
        <dbReference type="EMBL" id="KAK3856192.1"/>
    </source>
</evidence>
<dbReference type="InterPro" id="IPR004119">
    <property type="entry name" value="EcKL"/>
</dbReference>
<dbReference type="Pfam" id="PF02958">
    <property type="entry name" value="EcKL"/>
    <property type="match status" value="1"/>
</dbReference>
<dbReference type="PANTHER" id="PTHR11012:SF30">
    <property type="entry name" value="PROTEIN KINASE-LIKE DOMAIN-CONTAINING"/>
    <property type="match status" value="1"/>
</dbReference>
<feature type="domain" description="CHK kinase-like" evidence="1">
    <location>
        <begin position="19"/>
        <end position="177"/>
    </location>
</feature>
<dbReference type="PANTHER" id="PTHR11012">
    <property type="entry name" value="PROTEIN KINASE-LIKE DOMAIN-CONTAINING"/>
    <property type="match status" value="1"/>
</dbReference>
<evidence type="ECO:0000313" key="3">
    <source>
        <dbReference type="Proteomes" id="UP001286313"/>
    </source>
</evidence>
<dbReference type="InterPro" id="IPR015897">
    <property type="entry name" value="CHK_kinase-like"/>
</dbReference>
<protein>
    <recommendedName>
        <fullName evidence="1">CHK kinase-like domain-containing protein</fullName>
    </recommendedName>
</protein>
<dbReference type="SMART" id="SM00587">
    <property type="entry name" value="CHK"/>
    <property type="match status" value="1"/>
</dbReference>
<dbReference type="Proteomes" id="UP001286313">
    <property type="component" value="Unassembled WGS sequence"/>
</dbReference>
<organism evidence="2 3">
    <name type="scientific">Petrolisthes cinctipes</name>
    <name type="common">Flat porcelain crab</name>
    <dbReference type="NCBI Taxonomy" id="88211"/>
    <lineage>
        <taxon>Eukaryota</taxon>
        <taxon>Metazoa</taxon>
        <taxon>Ecdysozoa</taxon>
        <taxon>Arthropoda</taxon>
        <taxon>Crustacea</taxon>
        <taxon>Multicrustacea</taxon>
        <taxon>Malacostraca</taxon>
        <taxon>Eumalacostraca</taxon>
        <taxon>Eucarida</taxon>
        <taxon>Decapoda</taxon>
        <taxon>Pleocyemata</taxon>
        <taxon>Anomura</taxon>
        <taxon>Galatheoidea</taxon>
        <taxon>Porcellanidae</taxon>
        <taxon>Petrolisthes</taxon>
    </lineage>
</organism>
<dbReference type="Gene3D" id="3.90.1200.10">
    <property type="match status" value="1"/>
</dbReference>
<accession>A0AAE1BSB2</accession>
<dbReference type="SUPFAM" id="SSF56112">
    <property type="entry name" value="Protein kinase-like (PK-like)"/>
    <property type="match status" value="1"/>
</dbReference>
<proteinExistence type="predicted"/>
<reference evidence="2" key="1">
    <citation type="submission" date="2023-10" db="EMBL/GenBank/DDBJ databases">
        <title>Genome assemblies of two species of porcelain crab, Petrolisthes cinctipes and Petrolisthes manimaculis (Anomura: Porcellanidae).</title>
        <authorList>
            <person name="Angst P."/>
        </authorList>
    </citation>
    <scope>NUCLEOTIDE SEQUENCE</scope>
    <source>
        <strain evidence="2">PB745_01</strain>
        <tissue evidence="2">Gill</tissue>
    </source>
</reference>
<sequence length="306" mass="35280">MWWVVEVCAAHVDSFNADLVMLYVKSTIKQTPKTKLEKRKYNLVMKFLPQNPIQKQVIKRCRKNKANDIIAHKLKQGLAKLPAKLKALCDDQSQHKLQCLTHGDFWSGNLLYKHVEKGEKKTPVSLKVIDWQLAQWNNPVFDLHYILNTSTTFKMRRDHTEEILQHYHDTFTKVTTAMRTPVPNWNYDQFKEEYERTSLIGLLCGVSLIQGTLSKAGEKLIQQRSNSSWGKFLQKLVDKITVGIAKISVSIAFKPVSFCIMKASIKKLLHPIGKELVKGSNRVMNKRLMDLLHEAYDNGMLDEMAK</sequence>